<dbReference type="InterPro" id="IPR013783">
    <property type="entry name" value="Ig-like_fold"/>
</dbReference>
<evidence type="ECO:0000313" key="2">
    <source>
        <dbReference type="EMBL" id="SVB53760.1"/>
    </source>
</evidence>
<protein>
    <recommendedName>
        <fullName evidence="1">Two component regulator three Y domain-containing protein</fullName>
    </recommendedName>
</protein>
<dbReference type="Gene3D" id="2.130.10.10">
    <property type="entry name" value="YVTN repeat-like/Quinoprotein amine dehydrogenase"/>
    <property type="match status" value="1"/>
</dbReference>
<reference evidence="2" key="1">
    <citation type="submission" date="2018-05" db="EMBL/GenBank/DDBJ databases">
        <authorList>
            <person name="Lanie J.A."/>
            <person name="Ng W.-L."/>
            <person name="Kazmierczak K.M."/>
            <person name="Andrzejewski T.M."/>
            <person name="Davidsen T.M."/>
            <person name="Wayne K.J."/>
            <person name="Tettelin H."/>
            <person name="Glass J.I."/>
            <person name="Rusch D."/>
            <person name="Podicherti R."/>
            <person name="Tsui H.-C.T."/>
            <person name="Winkler M.E."/>
        </authorList>
    </citation>
    <scope>NUCLEOTIDE SEQUENCE</scope>
</reference>
<dbReference type="Gene3D" id="2.60.40.10">
    <property type="entry name" value="Immunoglobulins"/>
    <property type="match status" value="1"/>
</dbReference>
<dbReference type="Pfam" id="PF07495">
    <property type="entry name" value="Y_Y_Y"/>
    <property type="match status" value="1"/>
</dbReference>
<dbReference type="InterPro" id="IPR015943">
    <property type="entry name" value="WD40/YVTN_repeat-like_dom_sf"/>
</dbReference>
<feature type="domain" description="Two component regulator three Y" evidence="1">
    <location>
        <begin position="491"/>
        <end position="547"/>
    </location>
</feature>
<name>A0A382ESP8_9ZZZZ</name>
<organism evidence="2">
    <name type="scientific">marine metagenome</name>
    <dbReference type="NCBI Taxonomy" id="408172"/>
    <lineage>
        <taxon>unclassified sequences</taxon>
        <taxon>metagenomes</taxon>
        <taxon>ecological metagenomes</taxon>
    </lineage>
</organism>
<dbReference type="SUPFAM" id="SSF63829">
    <property type="entry name" value="Calcium-dependent phosphotriesterase"/>
    <property type="match status" value="1"/>
</dbReference>
<dbReference type="AlphaFoldDB" id="A0A382ESP8"/>
<proteinExistence type="predicted"/>
<evidence type="ECO:0000259" key="1">
    <source>
        <dbReference type="Pfam" id="PF07495"/>
    </source>
</evidence>
<gene>
    <name evidence="2" type="ORF">METZ01_LOCUS206614</name>
</gene>
<dbReference type="InterPro" id="IPR011123">
    <property type="entry name" value="Y_Y_Y"/>
</dbReference>
<sequence length="548" mass="60319">VGSAKGLGMSDLVFGESLTIDTGKVTNSYIINMFELKGTDLVGVILKNEIIILKGGRAVQTIKTEKTLDKATNLNTGQYLITSINHKTGLFLTSTGTKDVVYEKTTTPIKARSILVDHEHGVWMGGDEGIVRAGNTKSPVTLYPRIKTQKGMFSKSGTDLFITIENKVFSYNERKEQTTLIQKTGKRNNQNKKLYVSEKKDVYLYGKQIEKLTKSGAITKLVTFKTPINAVVAGEASLFISLKNSGIAHHGLTTNTTTDYRKNRLLSKLLPAGASSFFLDKQTLWIGSDESGLYEMDISEPESPKLIKHHTYIKNNPKSFSSSSVSCLAKHSELLFVGTNGDGLFLYDKGGFDKISIEHGMPSNNIVSLARSSDSTIWALTNGGLALVDWKNRNVSAVGAEEGLERFYRSQDALIPKTDGNVYIVSPGGLQDVDARQLYTNEYEAVVVVESVELIDKNNKKHTTGKDNIRSTHTTPIIKINLTAPSIFKAGNTTFSYFIDGYHDAWVDNGTRRYIEVQGLSPGTYTLKSKSYNSDGYESKNTASIKFS</sequence>
<feature type="non-terminal residue" evidence="2">
    <location>
        <position position="1"/>
    </location>
</feature>
<feature type="non-terminal residue" evidence="2">
    <location>
        <position position="548"/>
    </location>
</feature>
<accession>A0A382ESP8</accession>
<dbReference type="SUPFAM" id="SSF69322">
    <property type="entry name" value="Tricorn protease domain 2"/>
    <property type="match status" value="1"/>
</dbReference>
<dbReference type="EMBL" id="UINC01046132">
    <property type="protein sequence ID" value="SVB53760.1"/>
    <property type="molecule type" value="Genomic_DNA"/>
</dbReference>